<evidence type="ECO:0000313" key="4">
    <source>
        <dbReference type="Proteomes" id="UP000191931"/>
    </source>
</evidence>
<name>A0A1W1HDF9_9BACT</name>
<dbReference type="InterPro" id="IPR011009">
    <property type="entry name" value="Kinase-like_dom_sf"/>
</dbReference>
<evidence type="ECO:0000313" key="3">
    <source>
        <dbReference type="EMBL" id="SLM30527.1"/>
    </source>
</evidence>
<dbReference type="PANTHER" id="PTHR22572">
    <property type="entry name" value="SUGAR-1-PHOSPHATE GUANYL TRANSFERASE"/>
    <property type="match status" value="1"/>
</dbReference>
<dbReference type="InterPro" id="IPR005835">
    <property type="entry name" value="NTP_transferase_dom"/>
</dbReference>
<dbReference type="STRING" id="1246637.MTBBW1_230011"/>
<dbReference type="Gene3D" id="3.30.200.20">
    <property type="entry name" value="Phosphorylase Kinase, domain 1"/>
    <property type="match status" value="1"/>
</dbReference>
<dbReference type="Gene3D" id="3.90.1200.10">
    <property type="match status" value="1"/>
</dbReference>
<dbReference type="Pfam" id="PF01636">
    <property type="entry name" value="APH"/>
    <property type="match status" value="1"/>
</dbReference>
<reference evidence="3 4" key="1">
    <citation type="submission" date="2017-03" db="EMBL/GenBank/DDBJ databases">
        <authorList>
            <person name="Afonso C.L."/>
            <person name="Miller P.J."/>
            <person name="Scott M.A."/>
            <person name="Spackman E."/>
            <person name="Goraichik I."/>
            <person name="Dimitrov K.M."/>
            <person name="Suarez D.L."/>
            <person name="Swayne D.E."/>
        </authorList>
    </citation>
    <scope>NUCLEOTIDE SEQUENCE [LARGE SCALE GENOMIC DNA]</scope>
    <source>
        <strain evidence="3">PRJEB14757</strain>
    </source>
</reference>
<evidence type="ECO:0000259" key="2">
    <source>
        <dbReference type="Pfam" id="PF01636"/>
    </source>
</evidence>
<dbReference type="CDD" id="cd06422">
    <property type="entry name" value="NTP_transferase_like_1"/>
    <property type="match status" value="1"/>
</dbReference>
<keyword evidence="3" id="KW-0548">Nucleotidyltransferase</keyword>
<organism evidence="3 4">
    <name type="scientific">Desulfamplus magnetovallimortis</name>
    <dbReference type="NCBI Taxonomy" id="1246637"/>
    <lineage>
        <taxon>Bacteria</taxon>
        <taxon>Pseudomonadati</taxon>
        <taxon>Thermodesulfobacteriota</taxon>
        <taxon>Desulfobacteria</taxon>
        <taxon>Desulfobacterales</taxon>
        <taxon>Desulfobacteraceae</taxon>
        <taxon>Desulfamplus</taxon>
    </lineage>
</organism>
<dbReference type="EMBL" id="FWEV01000146">
    <property type="protein sequence ID" value="SLM30527.1"/>
    <property type="molecule type" value="Genomic_DNA"/>
</dbReference>
<dbReference type="Pfam" id="PF00483">
    <property type="entry name" value="NTP_transferase"/>
    <property type="match status" value="1"/>
</dbReference>
<dbReference type="SUPFAM" id="SSF53448">
    <property type="entry name" value="Nucleotide-diphospho-sugar transferases"/>
    <property type="match status" value="1"/>
</dbReference>
<feature type="domain" description="Aminoglycoside phosphotransferase" evidence="2">
    <location>
        <begin position="500"/>
        <end position="544"/>
    </location>
</feature>
<dbReference type="InterPro" id="IPR050486">
    <property type="entry name" value="Mannose-1P_guanyltransferase"/>
</dbReference>
<keyword evidence="3" id="KW-0808">Transferase</keyword>
<dbReference type="GO" id="GO:0016779">
    <property type="term" value="F:nucleotidyltransferase activity"/>
    <property type="evidence" value="ECO:0007669"/>
    <property type="project" value="UniProtKB-KW"/>
</dbReference>
<dbReference type="SUPFAM" id="SSF56112">
    <property type="entry name" value="Protein kinase-like (PK-like)"/>
    <property type="match status" value="1"/>
</dbReference>
<dbReference type="InterPro" id="IPR002575">
    <property type="entry name" value="Aminoglycoside_PTrfase"/>
</dbReference>
<dbReference type="AlphaFoldDB" id="A0A1W1HDF9"/>
<sequence length="640" mass="73129">MRSANLNMKALILAAGFGTRLLPLTNIVPKPLFPLNGVPILHLCIEQLIRAGCSEIFVNTHHLHEQIESFISQTTFSIPVITIHEPDILDTGGAIKNVQKLMGDTPFFVINSDIVSDVDLAKVWEFHISGDWPVTLVLHNYPKFNKITVNQRMFVRNFDGVSKKNSSPASNAQKNQAYKKLAFTGIQVLSPNIFHYMPVDKKFGSIPLYSKIADQGDMVKGYVCPNIFWHDIGTPDSYVELSIRHATAKIIKPIPENPLGTDLCGVDSIKIEPLSGDGSDRRWFRCKIDEQSFIAASHGIQPDTSFDSKPMSEIDSFIKIGKHLYLKNIPVPAIRAFDRFAGVVILDDLGDTHLQTIINNEKTDSQPLWKNSKIKYSHDNNEGYFYGKSYLEAKSLLKSSALTQVHDNNEIDFNGRQNNIIGIYKKLCELLILFSMEGIKNFDSFWTFQTSYYSKTMIIENECRYFMDAFVKNYLGHRQDLFEIFLPSFEYMADMAIENAFEGLMHRDMQSRNIMVKDGDFFFIDFQSARKGPIQYDLASLLIDPYVNLDNNIRNSTLEYCAEKIEQLTGFDSQKFIQGYRFCAVTRNLQMLGAFSHLSKNRGKTFFEQYIPVALSSLKNNLEYIKSTNIRLFYQFIRDI</sequence>
<dbReference type="InterPro" id="IPR029044">
    <property type="entry name" value="Nucleotide-diphossugar_trans"/>
</dbReference>
<gene>
    <name evidence="3" type="ORF">MTBBW1_230011</name>
</gene>
<dbReference type="Gene3D" id="3.90.550.10">
    <property type="entry name" value="Spore Coat Polysaccharide Biosynthesis Protein SpsA, Chain A"/>
    <property type="match status" value="1"/>
</dbReference>
<proteinExistence type="predicted"/>
<dbReference type="OrthoDB" id="9809275at2"/>
<feature type="domain" description="Nucleotidyl transferase" evidence="1">
    <location>
        <begin position="9"/>
        <end position="242"/>
    </location>
</feature>
<dbReference type="Proteomes" id="UP000191931">
    <property type="component" value="Unassembled WGS sequence"/>
</dbReference>
<accession>A0A1W1HDF9</accession>
<evidence type="ECO:0000259" key="1">
    <source>
        <dbReference type="Pfam" id="PF00483"/>
    </source>
</evidence>
<keyword evidence="4" id="KW-1185">Reference proteome</keyword>
<protein>
    <submittedName>
        <fullName evidence="3">Two-component fusion protein (Glucose-1-phosphate adenylyltransferase/aminoglycoside phosphotransferase)</fullName>
    </submittedName>
</protein>